<dbReference type="FunFam" id="3.40.1090.10:FF:000010">
    <property type="entry name" value="Lysophospholipase"/>
    <property type="match status" value="1"/>
</dbReference>
<dbReference type="AlphaFoldDB" id="A0AAV5RJZ9"/>
<dbReference type="Gene3D" id="3.40.1090.10">
    <property type="entry name" value="Cytosolic phospholipase A2 catalytic domain"/>
    <property type="match status" value="1"/>
</dbReference>
<dbReference type="GO" id="GO:0004623">
    <property type="term" value="F:phospholipase A2 activity"/>
    <property type="evidence" value="ECO:0007669"/>
    <property type="project" value="TreeGrafter"/>
</dbReference>
<protein>
    <recommendedName>
        <fullName evidence="2 9">Lysophospholipase</fullName>
        <ecNumber evidence="2 9">3.1.1.5</ecNumber>
    </recommendedName>
</protein>
<dbReference type="GO" id="GO:0046475">
    <property type="term" value="P:glycerophospholipid catabolic process"/>
    <property type="evidence" value="ECO:0007669"/>
    <property type="project" value="TreeGrafter"/>
</dbReference>
<evidence type="ECO:0000256" key="8">
    <source>
        <dbReference type="PROSITE-ProRule" id="PRU00555"/>
    </source>
</evidence>
<dbReference type="SMART" id="SM00022">
    <property type="entry name" value="PLAc"/>
    <property type="match status" value="1"/>
</dbReference>
<evidence type="ECO:0000256" key="3">
    <source>
        <dbReference type="ARBA" id="ARBA00022729"/>
    </source>
</evidence>
<keyword evidence="7" id="KW-0325">Glycoprotein</keyword>
<dbReference type="GO" id="GO:0005576">
    <property type="term" value="C:extracellular region"/>
    <property type="evidence" value="ECO:0007669"/>
    <property type="project" value="TreeGrafter"/>
</dbReference>
<feature type="domain" description="PLA2c" evidence="10">
    <location>
        <begin position="28"/>
        <end position="579"/>
    </location>
</feature>
<comment type="similarity">
    <text evidence="1 9">Belongs to the lysophospholipase family.</text>
</comment>
<keyword evidence="4 8" id="KW-0378">Hydrolase</keyword>
<dbReference type="PANTHER" id="PTHR10728:SF33">
    <property type="entry name" value="LYSOPHOSPHOLIPASE 1-RELATED"/>
    <property type="match status" value="1"/>
</dbReference>
<dbReference type="EMBL" id="BTGC01000008">
    <property type="protein sequence ID" value="GMM51865.1"/>
    <property type="molecule type" value="Genomic_DNA"/>
</dbReference>
<evidence type="ECO:0000256" key="7">
    <source>
        <dbReference type="ARBA" id="ARBA00023180"/>
    </source>
</evidence>
<dbReference type="Proteomes" id="UP001362899">
    <property type="component" value="Unassembled WGS sequence"/>
</dbReference>
<dbReference type="GO" id="GO:0004622">
    <property type="term" value="F:phosphatidylcholine lysophospholipase activity"/>
    <property type="evidence" value="ECO:0007669"/>
    <property type="project" value="UniProtKB-EC"/>
</dbReference>
<dbReference type="PROSITE" id="PS51210">
    <property type="entry name" value="PLA2C"/>
    <property type="match status" value="1"/>
</dbReference>
<evidence type="ECO:0000256" key="1">
    <source>
        <dbReference type="ARBA" id="ARBA00008780"/>
    </source>
</evidence>
<dbReference type="GO" id="GO:0005886">
    <property type="term" value="C:plasma membrane"/>
    <property type="evidence" value="ECO:0007669"/>
    <property type="project" value="TreeGrafter"/>
</dbReference>
<evidence type="ECO:0000256" key="6">
    <source>
        <dbReference type="ARBA" id="ARBA00023098"/>
    </source>
</evidence>
<name>A0AAV5RJZ9_STABA</name>
<keyword evidence="6 8" id="KW-0443">Lipid metabolism</keyword>
<reference evidence="11 12" key="1">
    <citation type="journal article" date="2023" name="Elife">
        <title>Identification of key yeast species and microbe-microbe interactions impacting larval growth of Drosophila in the wild.</title>
        <authorList>
            <person name="Mure A."/>
            <person name="Sugiura Y."/>
            <person name="Maeda R."/>
            <person name="Honda K."/>
            <person name="Sakurai N."/>
            <person name="Takahashi Y."/>
            <person name="Watada M."/>
            <person name="Katoh T."/>
            <person name="Gotoh A."/>
            <person name="Gotoh Y."/>
            <person name="Taniguchi I."/>
            <person name="Nakamura K."/>
            <person name="Hayashi T."/>
            <person name="Katayama T."/>
            <person name="Uemura T."/>
            <person name="Hattori Y."/>
        </authorList>
    </citation>
    <scope>NUCLEOTIDE SEQUENCE [LARGE SCALE GENOMIC DNA]</scope>
    <source>
        <strain evidence="11 12">SB-73</strain>
    </source>
</reference>
<dbReference type="InterPro" id="IPR002642">
    <property type="entry name" value="LysoPLipase_cat_dom"/>
</dbReference>
<organism evidence="11 12">
    <name type="scientific">Starmerella bacillaris</name>
    <name type="common">Yeast</name>
    <name type="synonym">Candida zemplinina</name>
    <dbReference type="NCBI Taxonomy" id="1247836"/>
    <lineage>
        <taxon>Eukaryota</taxon>
        <taxon>Fungi</taxon>
        <taxon>Dikarya</taxon>
        <taxon>Ascomycota</taxon>
        <taxon>Saccharomycotina</taxon>
        <taxon>Dipodascomycetes</taxon>
        <taxon>Dipodascales</taxon>
        <taxon>Trichomonascaceae</taxon>
        <taxon>Starmerella</taxon>
    </lineage>
</organism>
<evidence type="ECO:0000313" key="11">
    <source>
        <dbReference type="EMBL" id="GMM51865.1"/>
    </source>
</evidence>
<comment type="catalytic activity">
    <reaction evidence="9">
        <text>a 1-acyl-sn-glycero-3-phosphocholine + H2O = sn-glycerol 3-phosphocholine + a fatty acid + H(+)</text>
        <dbReference type="Rhea" id="RHEA:15177"/>
        <dbReference type="ChEBI" id="CHEBI:15377"/>
        <dbReference type="ChEBI" id="CHEBI:15378"/>
        <dbReference type="ChEBI" id="CHEBI:16870"/>
        <dbReference type="ChEBI" id="CHEBI:28868"/>
        <dbReference type="ChEBI" id="CHEBI:58168"/>
        <dbReference type="EC" id="3.1.1.5"/>
    </reaction>
</comment>
<dbReference type="InterPro" id="IPR016035">
    <property type="entry name" value="Acyl_Trfase/lysoPLipase"/>
</dbReference>
<feature type="signal peptide" evidence="9">
    <location>
        <begin position="1"/>
        <end position="17"/>
    </location>
</feature>
<dbReference type="Pfam" id="PF01735">
    <property type="entry name" value="PLA2_B"/>
    <property type="match status" value="1"/>
</dbReference>
<sequence>MFTHFLCLWIHAALVLADSSYVPIKGQQCPSNFTYVRPANSLSQGELQFLDKRDVVTRKALVNWLSQSNLSDFDASTYLSDDTIRIGLAFSGGGYRAMLSGAGMLAAMDDRVTNTSGVGQLGGLLQSSTYLAGLSGGNWLVGSVAVNNFSSVEEIQSYSKLWNIKHSIVSPGGVDIVKTFSYWDTIIDDVDDKQDAGWNVSLTDLWGRGLGYQMFNESKGGQGYAYSNIREYPIFQDAEMPFPIHVTDRRSPDEYIISLNSSVFEFNPYEIGCWDPNIYHFADLKYLGTYADNYEVDANNCTTNYDNAGFLIGTSATLFNQFLLRLNSSGLEGEILNVTHHILEDMSSKSDDVSIIKPNPFYGIPEIDQNDNLTLTLVDGGEDLQNIPLTPLIQPQRNVDVVFAFDNSADTDDYWPSGTSLMYTYQRQFGPQANGTHFPYVPDNITILYGGWALQPTFFGCSLENLTSLYANDSFNTSTSSGNIDGSNVPPVVVYIANSAHSFYSNVSTFDLKYATSKRDDMITNGFNVMTQNNGTIDSEWRSCLACAVVLRSQQRRNQSPTTQCQRCFSKYCWDGSLFTNSTQGVTPARRDGLSNLVSDKVKADGETNSGVVTSYSHKLMFFCLLSFLSIMVV</sequence>
<proteinExistence type="inferred from homology"/>
<keyword evidence="5 8" id="KW-0442">Lipid degradation</keyword>
<dbReference type="EC" id="3.1.1.5" evidence="2 9"/>
<dbReference type="PANTHER" id="PTHR10728">
    <property type="entry name" value="CYTOSOLIC PHOSPHOLIPASE A2"/>
    <property type="match status" value="1"/>
</dbReference>
<accession>A0AAV5RJZ9</accession>
<comment type="caution">
    <text evidence="11">The sequence shown here is derived from an EMBL/GenBank/DDBJ whole genome shotgun (WGS) entry which is preliminary data.</text>
</comment>
<feature type="chain" id="PRO_5043097239" description="Lysophospholipase" evidence="9">
    <location>
        <begin position="18"/>
        <end position="634"/>
    </location>
</feature>
<keyword evidence="12" id="KW-1185">Reference proteome</keyword>
<evidence type="ECO:0000256" key="4">
    <source>
        <dbReference type="ARBA" id="ARBA00022801"/>
    </source>
</evidence>
<dbReference type="GO" id="GO:0005829">
    <property type="term" value="C:cytosol"/>
    <property type="evidence" value="ECO:0007669"/>
    <property type="project" value="TreeGrafter"/>
</dbReference>
<evidence type="ECO:0000256" key="9">
    <source>
        <dbReference type="RuleBase" id="RU362103"/>
    </source>
</evidence>
<evidence type="ECO:0000259" key="10">
    <source>
        <dbReference type="PROSITE" id="PS51210"/>
    </source>
</evidence>
<evidence type="ECO:0000256" key="2">
    <source>
        <dbReference type="ARBA" id="ARBA00013274"/>
    </source>
</evidence>
<dbReference type="SUPFAM" id="SSF52151">
    <property type="entry name" value="FabD/lysophospholipase-like"/>
    <property type="match status" value="1"/>
</dbReference>
<keyword evidence="3 9" id="KW-0732">Signal</keyword>
<evidence type="ECO:0000256" key="5">
    <source>
        <dbReference type="ARBA" id="ARBA00022963"/>
    </source>
</evidence>
<evidence type="ECO:0000313" key="12">
    <source>
        <dbReference type="Proteomes" id="UP001362899"/>
    </source>
</evidence>
<gene>
    <name evidence="11" type="ORF">DASB73_028280</name>
</gene>
<dbReference type="GO" id="GO:0005783">
    <property type="term" value="C:endoplasmic reticulum"/>
    <property type="evidence" value="ECO:0007669"/>
    <property type="project" value="TreeGrafter"/>
</dbReference>